<name>A0A383TZB9_9FLAO</name>
<dbReference type="SUPFAM" id="SSF53474">
    <property type="entry name" value="alpha/beta-Hydrolases"/>
    <property type="match status" value="1"/>
</dbReference>
<dbReference type="Proteomes" id="UP000262142">
    <property type="component" value="Unassembled WGS sequence"/>
</dbReference>
<reference evidence="3 4" key="1">
    <citation type="submission" date="2018-09" db="EMBL/GenBank/DDBJ databases">
        <authorList>
            <consortium name="Pathogen Informatics"/>
        </authorList>
    </citation>
    <scope>NUCLEOTIDE SEQUENCE [LARGE SCALE GENOMIC DNA]</scope>
    <source>
        <strain evidence="3 4">OH-22767</strain>
    </source>
</reference>
<dbReference type="EC" id="3.1.1.3" evidence="3"/>
<dbReference type="Gene3D" id="3.40.50.1820">
    <property type="entry name" value="alpha/beta hydrolase"/>
    <property type="match status" value="1"/>
</dbReference>
<evidence type="ECO:0000313" key="3">
    <source>
        <dbReference type="EMBL" id="SZD72529.1"/>
    </source>
</evidence>
<evidence type="ECO:0000313" key="4">
    <source>
        <dbReference type="Proteomes" id="UP000262142"/>
    </source>
</evidence>
<sequence>MNCKLLFLSLIIFSFFLFSSCSKYWYNETDTVQKHYNLSYGKSERQRLDLFIPKSSERENIIIFIVHGGAWVFGKKWHLRSIQNQLTASGYTTVNLNYRLASRSKKINYKHQLKDIEAAFSYFNQNSEKFHLQPAQKIILGESAGGHLALLYAYQNPQQIDKVISFSGPTDFYSEDYQNLKLYHWYTKSAFSTATGDFYRWGEEIPLKFKEASPLSQVADVPTLLFQGTWDFLVHPQQAKSLNQKLEEKNVPHRLVLIKGAGHLPRFNAWWRNKIILPEIINFIENE</sequence>
<dbReference type="InterPro" id="IPR049492">
    <property type="entry name" value="BD-FAE-like_dom"/>
</dbReference>
<dbReference type="OrthoDB" id="9777975at2"/>
<feature type="domain" description="BD-FAE-like" evidence="2">
    <location>
        <begin position="48"/>
        <end position="246"/>
    </location>
</feature>
<evidence type="ECO:0000256" key="1">
    <source>
        <dbReference type="ARBA" id="ARBA00022801"/>
    </source>
</evidence>
<dbReference type="Pfam" id="PF20434">
    <property type="entry name" value="BD-FAE"/>
    <property type="match status" value="1"/>
</dbReference>
<dbReference type="PROSITE" id="PS51257">
    <property type="entry name" value="PROKAR_LIPOPROTEIN"/>
    <property type="match status" value="1"/>
</dbReference>
<proteinExistence type="predicted"/>
<dbReference type="AlphaFoldDB" id="A0A383TZB9"/>
<dbReference type="InterPro" id="IPR050300">
    <property type="entry name" value="GDXG_lipolytic_enzyme"/>
</dbReference>
<organism evidence="3 4">
    <name type="scientific">Candidatus Ornithobacterium hominis</name>
    <dbReference type="NCBI Taxonomy" id="2497989"/>
    <lineage>
        <taxon>Bacteria</taxon>
        <taxon>Pseudomonadati</taxon>
        <taxon>Bacteroidota</taxon>
        <taxon>Flavobacteriia</taxon>
        <taxon>Flavobacteriales</taxon>
        <taxon>Weeksellaceae</taxon>
        <taxon>Ornithobacterium</taxon>
    </lineage>
</organism>
<keyword evidence="4" id="KW-1185">Reference proteome</keyword>
<keyword evidence="1 3" id="KW-0378">Hydrolase</keyword>
<accession>A0A383TZB9</accession>
<dbReference type="InterPro" id="IPR029058">
    <property type="entry name" value="AB_hydrolase_fold"/>
</dbReference>
<evidence type="ECO:0000259" key="2">
    <source>
        <dbReference type="Pfam" id="PF20434"/>
    </source>
</evidence>
<protein>
    <submittedName>
        <fullName evidence="3">Lipase 2</fullName>
        <ecNumber evidence="3">3.1.1.3</ecNumber>
    </submittedName>
</protein>
<gene>
    <name evidence="3" type="primary">lip2</name>
    <name evidence="3" type="ORF">SAMEA104719789_00978</name>
</gene>
<dbReference type="PANTHER" id="PTHR48081">
    <property type="entry name" value="AB HYDROLASE SUPERFAMILY PROTEIN C4A8.06C"/>
    <property type="match status" value="1"/>
</dbReference>
<dbReference type="RefSeq" id="WP_119059299.1">
    <property type="nucleotide sequence ID" value="NZ_UNSC01000003.1"/>
</dbReference>
<dbReference type="GO" id="GO:0004806">
    <property type="term" value="F:triacylglycerol lipase activity"/>
    <property type="evidence" value="ECO:0007669"/>
    <property type="project" value="UniProtKB-EC"/>
</dbReference>
<dbReference type="EMBL" id="UNSC01000003">
    <property type="protein sequence ID" value="SZD72529.1"/>
    <property type="molecule type" value="Genomic_DNA"/>
</dbReference>